<sequence>MKEKAEKEKIENHLPYRIEHGEKLEQMIFKPSPPTINSAVIGGASRKKILVDPMEEMNSITVEYSNTLELNVIPTTREGQIYGSNKFHPPKLLQPVGLTSFQHENLDTPANSRFTHSWTPKQVPGIGHHVWNSEIRALNISYSVLKPETWPSRWTQLHEESSAINFIQSTPHMAEGIIL</sequence>
<proteinExistence type="predicted"/>
<evidence type="ECO:0000313" key="2">
    <source>
        <dbReference type="Proteomes" id="UP000811609"/>
    </source>
</evidence>
<protein>
    <submittedName>
        <fullName evidence="1">Uncharacterized protein</fullName>
    </submittedName>
</protein>
<comment type="caution">
    <text evidence="1">The sequence shown here is derived from an EMBL/GenBank/DDBJ whole genome shotgun (WGS) entry which is preliminary data.</text>
</comment>
<accession>A0A8T1PEA3</accession>
<gene>
    <name evidence="1" type="ORF">CIPAW_10G167700</name>
</gene>
<dbReference type="EMBL" id="CM031818">
    <property type="protein sequence ID" value="KAG6640378.1"/>
    <property type="molecule type" value="Genomic_DNA"/>
</dbReference>
<keyword evidence="2" id="KW-1185">Reference proteome</keyword>
<reference evidence="1" key="1">
    <citation type="submission" date="2020-12" db="EMBL/GenBank/DDBJ databases">
        <title>WGS assembly of Carya illinoinensis cv. Pawnee.</title>
        <authorList>
            <person name="Platts A."/>
            <person name="Shu S."/>
            <person name="Wright S."/>
            <person name="Barry K."/>
            <person name="Edger P."/>
            <person name="Pires J.C."/>
            <person name="Schmutz J."/>
        </authorList>
    </citation>
    <scope>NUCLEOTIDE SEQUENCE</scope>
    <source>
        <tissue evidence="1">Leaf</tissue>
    </source>
</reference>
<dbReference type="AlphaFoldDB" id="A0A8T1PEA3"/>
<organism evidence="1 2">
    <name type="scientific">Carya illinoinensis</name>
    <name type="common">Pecan</name>
    <dbReference type="NCBI Taxonomy" id="32201"/>
    <lineage>
        <taxon>Eukaryota</taxon>
        <taxon>Viridiplantae</taxon>
        <taxon>Streptophyta</taxon>
        <taxon>Embryophyta</taxon>
        <taxon>Tracheophyta</taxon>
        <taxon>Spermatophyta</taxon>
        <taxon>Magnoliopsida</taxon>
        <taxon>eudicotyledons</taxon>
        <taxon>Gunneridae</taxon>
        <taxon>Pentapetalae</taxon>
        <taxon>rosids</taxon>
        <taxon>fabids</taxon>
        <taxon>Fagales</taxon>
        <taxon>Juglandaceae</taxon>
        <taxon>Carya</taxon>
    </lineage>
</organism>
<name>A0A8T1PEA3_CARIL</name>
<dbReference type="Proteomes" id="UP000811609">
    <property type="component" value="Chromosome 10"/>
</dbReference>
<evidence type="ECO:0000313" key="1">
    <source>
        <dbReference type="EMBL" id="KAG6640378.1"/>
    </source>
</evidence>